<accession>A0A917C596</accession>
<reference evidence="3" key="1">
    <citation type="journal article" date="2014" name="Int. J. Syst. Evol. Microbiol.">
        <title>Complete genome sequence of Corynebacterium casei LMG S-19264T (=DSM 44701T), isolated from a smear-ripened cheese.</title>
        <authorList>
            <consortium name="US DOE Joint Genome Institute (JGI-PGF)"/>
            <person name="Walter F."/>
            <person name="Albersmeier A."/>
            <person name="Kalinowski J."/>
            <person name="Ruckert C."/>
        </authorList>
    </citation>
    <scope>NUCLEOTIDE SEQUENCE</scope>
    <source>
        <strain evidence="3">CCM 7897</strain>
    </source>
</reference>
<dbReference type="PANTHER" id="PTHR33376">
    <property type="match status" value="1"/>
</dbReference>
<evidence type="ECO:0000256" key="1">
    <source>
        <dbReference type="ARBA" id="ARBA00022729"/>
    </source>
</evidence>
<dbReference type="EMBL" id="BMCT01000005">
    <property type="protein sequence ID" value="GGF71525.1"/>
    <property type="molecule type" value="Genomic_DNA"/>
</dbReference>
<dbReference type="Pfam" id="PF03480">
    <property type="entry name" value="DctP"/>
    <property type="match status" value="1"/>
</dbReference>
<sequence>MLKRLVSTALAASLMLTAAVVTAPAAEVNMRVLGWYGNQKQSTDVERPFWKNLDATTKGQFSANFRTVDEIGLKGFESLRTLQSGAFDVVSFQISFVGGEAPVLMGVDIPGVAFDFDEQRKVVDAYRPVMEANLSEKFGGKLLAVWPFPFQILFCKNAMTSLDDLKGQKVRVAGNLSSELVKQLGGAAVTLAGPEVYQALMQGVVDCGVTGSQYGNSNGWYEVTKSLDTAPIGGAGVVLHVARKGFWEKLTPAQQATLTAQMKELETKLWAMAVDGHEDGIRCNTGEKPCDGKVGKMSLVKLTDADKTRIQTILKDNVIPIWLKDCEAASPTCKADWAKTVGAAVGIKF</sequence>
<name>A0A917C596_9HYPH</name>
<dbReference type="Proteomes" id="UP000606044">
    <property type="component" value="Unassembled WGS sequence"/>
</dbReference>
<reference evidence="3" key="2">
    <citation type="submission" date="2020-09" db="EMBL/GenBank/DDBJ databases">
        <authorList>
            <person name="Sun Q."/>
            <person name="Sedlacek I."/>
        </authorList>
    </citation>
    <scope>NUCLEOTIDE SEQUENCE</scope>
    <source>
        <strain evidence="3">CCM 7897</strain>
    </source>
</reference>
<dbReference type="PANTHER" id="PTHR33376:SF4">
    <property type="entry name" value="SIALIC ACID-BINDING PERIPLASMIC PROTEIN SIAP"/>
    <property type="match status" value="1"/>
</dbReference>
<dbReference type="NCBIfam" id="NF037995">
    <property type="entry name" value="TRAP_S1"/>
    <property type="match status" value="1"/>
</dbReference>
<evidence type="ECO:0000256" key="2">
    <source>
        <dbReference type="SAM" id="SignalP"/>
    </source>
</evidence>
<feature type="chain" id="PRO_5037687348" evidence="2">
    <location>
        <begin position="26"/>
        <end position="349"/>
    </location>
</feature>
<protein>
    <submittedName>
        <fullName evidence="3">ABC transporter substrate-binding protein</fullName>
    </submittedName>
</protein>
<keyword evidence="1 2" id="KW-0732">Signal</keyword>
<organism evidence="3 4">
    <name type="scientific">Azorhizobium oxalatiphilum</name>
    <dbReference type="NCBI Taxonomy" id="980631"/>
    <lineage>
        <taxon>Bacteria</taxon>
        <taxon>Pseudomonadati</taxon>
        <taxon>Pseudomonadota</taxon>
        <taxon>Alphaproteobacteria</taxon>
        <taxon>Hyphomicrobiales</taxon>
        <taxon>Xanthobacteraceae</taxon>
        <taxon>Azorhizobium</taxon>
    </lineage>
</organism>
<comment type="caution">
    <text evidence="3">The sequence shown here is derived from an EMBL/GenBank/DDBJ whole genome shotgun (WGS) entry which is preliminary data.</text>
</comment>
<dbReference type="GO" id="GO:0055085">
    <property type="term" value="P:transmembrane transport"/>
    <property type="evidence" value="ECO:0007669"/>
    <property type="project" value="InterPro"/>
</dbReference>
<evidence type="ECO:0000313" key="4">
    <source>
        <dbReference type="Proteomes" id="UP000606044"/>
    </source>
</evidence>
<dbReference type="RefSeq" id="WP_210324239.1">
    <property type="nucleotide sequence ID" value="NZ_BMCT01000005.1"/>
</dbReference>
<dbReference type="CDD" id="cd13602">
    <property type="entry name" value="PBP2_TRAP_BpDctp6_7"/>
    <property type="match status" value="1"/>
</dbReference>
<dbReference type="InterPro" id="IPR018389">
    <property type="entry name" value="DctP_fam"/>
</dbReference>
<keyword evidence="4" id="KW-1185">Reference proteome</keyword>
<gene>
    <name evidence="3" type="ORF">GCM10007301_34020</name>
</gene>
<dbReference type="AlphaFoldDB" id="A0A917C596"/>
<evidence type="ECO:0000313" key="3">
    <source>
        <dbReference type="EMBL" id="GGF71525.1"/>
    </source>
</evidence>
<dbReference type="Gene3D" id="3.40.190.170">
    <property type="entry name" value="Bacterial extracellular solute-binding protein, family 7"/>
    <property type="match status" value="1"/>
</dbReference>
<dbReference type="InterPro" id="IPR038404">
    <property type="entry name" value="TRAP_DctP_sf"/>
</dbReference>
<proteinExistence type="predicted"/>
<feature type="signal peptide" evidence="2">
    <location>
        <begin position="1"/>
        <end position="25"/>
    </location>
</feature>